<feature type="transmembrane region" description="Helical" evidence="1">
    <location>
        <begin position="64"/>
        <end position="85"/>
    </location>
</feature>
<evidence type="ECO:0000256" key="1">
    <source>
        <dbReference type="SAM" id="Phobius"/>
    </source>
</evidence>
<gene>
    <name evidence="2" type="ORF">SAMN05421782_107115</name>
</gene>
<feature type="transmembrane region" description="Helical" evidence="1">
    <location>
        <begin position="121"/>
        <end position="141"/>
    </location>
</feature>
<keyword evidence="1" id="KW-0812">Transmembrane</keyword>
<dbReference type="AlphaFoldDB" id="A0AAX2DQ93"/>
<keyword evidence="1" id="KW-0472">Membrane</keyword>
<organism evidence="2 3">
    <name type="scientific">Listeria ivanovii</name>
    <dbReference type="NCBI Taxonomy" id="1638"/>
    <lineage>
        <taxon>Bacteria</taxon>
        <taxon>Bacillati</taxon>
        <taxon>Bacillota</taxon>
        <taxon>Bacilli</taxon>
        <taxon>Bacillales</taxon>
        <taxon>Listeriaceae</taxon>
        <taxon>Listeria</taxon>
    </lineage>
</organism>
<feature type="transmembrane region" description="Helical" evidence="1">
    <location>
        <begin position="21"/>
        <end position="44"/>
    </location>
</feature>
<comment type="caution">
    <text evidence="2">The sequence shown here is derived from an EMBL/GenBank/DDBJ whole genome shotgun (WGS) entry which is preliminary data.</text>
</comment>
<evidence type="ECO:0000313" key="2">
    <source>
        <dbReference type="EMBL" id="SDW86131.1"/>
    </source>
</evidence>
<dbReference type="GeneID" id="57076574"/>
<reference evidence="2 3" key="1">
    <citation type="submission" date="2016-10" db="EMBL/GenBank/DDBJ databases">
        <authorList>
            <person name="Varghese N."/>
            <person name="Submissions S."/>
        </authorList>
    </citation>
    <scope>NUCLEOTIDE SEQUENCE [LARGE SCALE GENOMIC DNA]</scope>
    <source>
        <strain evidence="2 3">ATCC 49954</strain>
    </source>
</reference>
<keyword evidence="1" id="KW-1133">Transmembrane helix</keyword>
<protein>
    <recommendedName>
        <fullName evidence="4">DUF4064 domain-containing protein</fullName>
    </recommendedName>
</protein>
<evidence type="ECO:0000313" key="3">
    <source>
        <dbReference type="Proteomes" id="UP000183610"/>
    </source>
</evidence>
<dbReference type="Proteomes" id="UP000183610">
    <property type="component" value="Unassembled WGS sequence"/>
</dbReference>
<feature type="transmembrane region" description="Helical" evidence="1">
    <location>
        <begin position="97"/>
        <end position="115"/>
    </location>
</feature>
<evidence type="ECO:0008006" key="4">
    <source>
        <dbReference type="Google" id="ProtNLM"/>
    </source>
</evidence>
<dbReference type="RefSeq" id="WP_003719924.1">
    <property type="nucleotide sequence ID" value="NZ_CP034771.1"/>
</dbReference>
<sequence length="145" mass="15855">MSVEVKPEHARMLNNTKNITLGIAIISTIQAILSTISIVSLFSLQQKKEVLANASVTALIQNTIMTTTIMAVVGVAITIMLFLSFVKLRKGIIVTPLVYYFYVAFTILGIILSLINTGMNFISLILPAVLLALSVSCILNLRRMK</sequence>
<accession>A0AAX2DQ93</accession>
<name>A0AAX2DQ93_LISIV</name>
<dbReference type="EMBL" id="FNMX01000007">
    <property type="protein sequence ID" value="SDW86131.1"/>
    <property type="molecule type" value="Genomic_DNA"/>
</dbReference>
<proteinExistence type="predicted"/>